<gene>
    <name evidence="2" type="ORF">A3860_02775</name>
</gene>
<organism evidence="2 3">
    <name type="scientific">Niastella vici</name>
    <dbReference type="NCBI Taxonomy" id="1703345"/>
    <lineage>
        <taxon>Bacteria</taxon>
        <taxon>Pseudomonadati</taxon>
        <taxon>Bacteroidota</taxon>
        <taxon>Chitinophagia</taxon>
        <taxon>Chitinophagales</taxon>
        <taxon>Chitinophagaceae</taxon>
        <taxon>Niastella</taxon>
    </lineage>
</organism>
<keyword evidence="3" id="KW-1185">Reference proteome</keyword>
<dbReference type="STRING" id="1703345.A3860_02775"/>
<accession>A0A1V9G9G6</accession>
<dbReference type="Gene3D" id="3.10.620.30">
    <property type="match status" value="1"/>
</dbReference>
<protein>
    <submittedName>
        <fullName evidence="2">Transglutaminase</fullName>
    </submittedName>
</protein>
<feature type="domain" description="Transglutaminase-like" evidence="1">
    <location>
        <begin position="171"/>
        <end position="237"/>
    </location>
</feature>
<dbReference type="Proteomes" id="UP000192796">
    <property type="component" value="Unassembled WGS sequence"/>
</dbReference>
<dbReference type="Pfam" id="PF08379">
    <property type="entry name" value="Bact_transglu_N"/>
    <property type="match status" value="1"/>
</dbReference>
<evidence type="ECO:0000313" key="2">
    <source>
        <dbReference type="EMBL" id="OQP67295.1"/>
    </source>
</evidence>
<evidence type="ECO:0000259" key="1">
    <source>
        <dbReference type="SMART" id="SM00460"/>
    </source>
</evidence>
<dbReference type="InterPro" id="IPR013589">
    <property type="entry name" value="Bac_transglu_N"/>
</dbReference>
<dbReference type="SUPFAM" id="SSF54001">
    <property type="entry name" value="Cysteine proteinases"/>
    <property type="match status" value="1"/>
</dbReference>
<reference evidence="2 3" key="1">
    <citation type="submission" date="2016-03" db="EMBL/GenBank/DDBJ databases">
        <title>Niastella vici sp. nov., isolated from farmland soil.</title>
        <authorList>
            <person name="Chen L."/>
            <person name="Wang D."/>
            <person name="Yang S."/>
            <person name="Wang G."/>
        </authorList>
    </citation>
    <scope>NUCLEOTIDE SEQUENCE [LARGE SCALE GENOMIC DNA]</scope>
    <source>
        <strain evidence="2 3">DJ57</strain>
    </source>
</reference>
<dbReference type="RefSeq" id="WP_081144990.1">
    <property type="nucleotide sequence ID" value="NZ_LVYD01000001.1"/>
</dbReference>
<proteinExistence type="predicted"/>
<dbReference type="AlphaFoldDB" id="A0A1V9G9G6"/>
<dbReference type="OrthoDB" id="9804872at2"/>
<dbReference type="InterPro" id="IPR002931">
    <property type="entry name" value="Transglutaminase-like"/>
</dbReference>
<dbReference type="Pfam" id="PF01841">
    <property type="entry name" value="Transglut_core"/>
    <property type="match status" value="1"/>
</dbReference>
<name>A0A1V9G9G6_9BACT</name>
<dbReference type="PANTHER" id="PTHR33490:SF6">
    <property type="entry name" value="SLL1049 PROTEIN"/>
    <property type="match status" value="1"/>
</dbReference>
<sequence>MPQFKIHHVTRYTYEVPVRNSANQIILFPVKDDYQTVLKQDLTITGEPAVDIYKDYYGNEVGSFMFAEPHSELKIDSKIEVVTKSRPLPEDAVSKEEQWNSLQAIKYQVPLIDFLKQESCEVVHEIKRDTQVGQYLQVTPLTAALKLNEYVYQEFQYIKGVTSVETTTDEIWKLKAGVCQDFAHILLVMLRMTGIPARYVSGYVCPNHNGMRGEGATHAWVEAYIPNYGWLGLDPTNNCFVNDLHVRLAVGRNFRDCSPVKGTYKGPSNHSLEVGVSVSYEDGHTQDDQATILKPHPITNGGNKSDENSYRKYMEMIQQQQQQQ</sequence>
<evidence type="ECO:0000313" key="3">
    <source>
        <dbReference type="Proteomes" id="UP000192796"/>
    </source>
</evidence>
<dbReference type="EMBL" id="LVYD01000001">
    <property type="protein sequence ID" value="OQP67295.1"/>
    <property type="molecule type" value="Genomic_DNA"/>
</dbReference>
<dbReference type="PANTHER" id="PTHR33490">
    <property type="entry name" value="BLR5614 PROTEIN-RELATED"/>
    <property type="match status" value="1"/>
</dbReference>
<comment type="caution">
    <text evidence="2">The sequence shown here is derived from an EMBL/GenBank/DDBJ whole genome shotgun (WGS) entry which is preliminary data.</text>
</comment>
<dbReference type="InterPro" id="IPR038765">
    <property type="entry name" value="Papain-like_cys_pep_sf"/>
</dbReference>
<dbReference type="SMART" id="SM00460">
    <property type="entry name" value="TGc"/>
    <property type="match status" value="1"/>
</dbReference>